<reference evidence="1" key="1">
    <citation type="journal article" date="2010" name="ISME J.">
        <title>Metagenome of the Mediterranean deep chlorophyll maximum studied by direct and fosmid library 454 pyrosequencing.</title>
        <authorList>
            <person name="Ghai R."/>
            <person name="Martin-Cuadrado A.B."/>
            <person name="Molto A.G."/>
            <person name="Heredia I.G."/>
            <person name="Cabrera R."/>
            <person name="Martin J."/>
            <person name="Verdu M."/>
            <person name="Deschamps P."/>
            <person name="Moreira D."/>
            <person name="Lopez-Garcia P."/>
            <person name="Mira A."/>
            <person name="Rodriguez-Valera F."/>
        </authorList>
    </citation>
    <scope>NUCLEOTIDE SEQUENCE</scope>
</reference>
<sequence length="244" mass="27496">MDSVDVLAIFAHPDDMELSVGGTILKLKRLGYRTAALDVTRGEMGTRGTPEIRSAEAARAAEILRLDLRDNLELPDGRIFPDDHSRKMLVRKLRQLKPKLILTHQPADPHPDHDHISTLVRESARLASMANYDVESGYARINVPRIAHNIFSARVYPSFVVDISEELEAKMQAIRAHSSQFFRVGPDEPQTRLTEKGFLEQIENRSRYFGSLIGVAAGEPFFVREVLNIDDPLLLLTRPSNLYS</sequence>
<dbReference type="NCBIfam" id="TIGR04001">
    <property type="entry name" value="thiol_BshB1"/>
    <property type="match status" value="1"/>
</dbReference>
<accession>D6PJV9</accession>
<dbReference type="AlphaFoldDB" id="D6PJV9"/>
<dbReference type="PANTHER" id="PTHR12993">
    <property type="entry name" value="N-ACETYLGLUCOSAMINYL-PHOSPHATIDYLINOSITOL DE-N-ACETYLASE-RELATED"/>
    <property type="match status" value="1"/>
</dbReference>
<dbReference type="GO" id="GO:0016811">
    <property type="term" value="F:hydrolase activity, acting on carbon-nitrogen (but not peptide) bonds, in linear amides"/>
    <property type="evidence" value="ECO:0007669"/>
    <property type="project" value="TreeGrafter"/>
</dbReference>
<dbReference type="Pfam" id="PF02585">
    <property type="entry name" value="PIG-L"/>
    <property type="match status" value="1"/>
</dbReference>
<dbReference type="Gene3D" id="3.40.50.10320">
    <property type="entry name" value="LmbE-like"/>
    <property type="match status" value="1"/>
</dbReference>
<dbReference type="EMBL" id="GU943114">
    <property type="protein sequence ID" value="ADD96010.1"/>
    <property type="molecule type" value="Genomic_DNA"/>
</dbReference>
<dbReference type="SUPFAM" id="SSF102588">
    <property type="entry name" value="LmbE-like"/>
    <property type="match status" value="1"/>
</dbReference>
<dbReference type="InterPro" id="IPR023842">
    <property type="entry name" value="Bacillithiol_biosynth_BshB1"/>
</dbReference>
<name>D6PJV9_9ZZZZ</name>
<protein>
    <submittedName>
        <fullName evidence="1">LmbE family protein</fullName>
    </submittedName>
</protein>
<proteinExistence type="predicted"/>
<dbReference type="GO" id="GO:0071793">
    <property type="term" value="P:bacillithiol biosynthetic process"/>
    <property type="evidence" value="ECO:0007669"/>
    <property type="project" value="InterPro"/>
</dbReference>
<organism evidence="1">
    <name type="scientific">uncultured organism MedDCM-OCT-S04-C138</name>
    <dbReference type="NCBI Taxonomy" id="743609"/>
    <lineage>
        <taxon>unclassified sequences</taxon>
        <taxon>environmental samples</taxon>
    </lineage>
</organism>
<dbReference type="InterPro" id="IPR024078">
    <property type="entry name" value="LmbE-like_dom_sf"/>
</dbReference>
<dbReference type="GO" id="GO:0019213">
    <property type="term" value="F:deacetylase activity"/>
    <property type="evidence" value="ECO:0007669"/>
    <property type="project" value="InterPro"/>
</dbReference>
<dbReference type="PANTHER" id="PTHR12993:SF30">
    <property type="entry name" value="N-ACETYL-ALPHA-D-GLUCOSAMINYL L-MALATE DEACETYLASE 1"/>
    <property type="match status" value="1"/>
</dbReference>
<evidence type="ECO:0000313" key="1">
    <source>
        <dbReference type="EMBL" id="ADD96010.1"/>
    </source>
</evidence>
<dbReference type="InterPro" id="IPR003737">
    <property type="entry name" value="GlcNAc_PI_deacetylase-related"/>
</dbReference>